<proteinExistence type="predicted"/>
<feature type="region of interest" description="Disordered" evidence="1">
    <location>
        <begin position="1"/>
        <end position="20"/>
    </location>
</feature>
<dbReference type="EMBL" id="LAZR01042433">
    <property type="protein sequence ID" value="KKL09553.1"/>
    <property type="molecule type" value="Genomic_DNA"/>
</dbReference>
<name>A0A0F9DBV9_9ZZZZ</name>
<reference evidence="2" key="1">
    <citation type="journal article" date="2015" name="Nature">
        <title>Complex archaea that bridge the gap between prokaryotes and eukaryotes.</title>
        <authorList>
            <person name="Spang A."/>
            <person name="Saw J.H."/>
            <person name="Jorgensen S.L."/>
            <person name="Zaremba-Niedzwiedzka K."/>
            <person name="Martijn J."/>
            <person name="Lind A.E."/>
            <person name="van Eijk R."/>
            <person name="Schleper C."/>
            <person name="Guy L."/>
            <person name="Ettema T.J."/>
        </authorList>
    </citation>
    <scope>NUCLEOTIDE SEQUENCE</scope>
</reference>
<evidence type="ECO:0000256" key="1">
    <source>
        <dbReference type="SAM" id="MobiDB-lite"/>
    </source>
</evidence>
<dbReference type="AlphaFoldDB" id="A0A0F9DBV9"/>
<feature type="compositionally biased region" description="Polar residues" evidence="1">
    <location>
        <begin position="11"/>
        <end position="20"/>
    </location>
</feature>
<evidence type="ECO:0000313" key="2">
    <source>
        <dbReference type="EMBL" id="KKL09553.1"/>
    </source>
</evidence>
<feature type="non-terminal residue" evidence="2">
    <location>
        <position position="1"/>
    </location>
</feature>
<feature type="non-terminal residue" evidence="2">
    <location>
        <position position="476"/>
    </location>
</feature>
<sequence>LQNVERIMHSGGNQLSNDNAGFESNNFNNWGGSQTGWTVTADQAADGGTYSAQLDNTNPSRGTLQRNDGLILAPWGGGYNIKFEMRGNAAYDGNMIITAFLHGQITAATKTLTVEDQWVNQNLGVDALLSVNPVHAGENMILTLTPGGGTAGTVWIDNLQLRQLGHPCRIWIPERYRGYVFEDDSQTLTVQIDVYSSIFTEDIADLEVYLELLDFDNQSTVFATATVGPLSDGGQTTTFDLSGIAMDTNLLLTNIIRVASSGVVATYTSGEDVTWANSKIIKARKSVRDNWASYIDFKTGASVWRYKNGSHVKRIPWGVYSRLATAFTDGTVPATSPTNYDQLRGMPKYPTQEGDGVRRLWPSLREGYVNLWHDYVNMPTADPRSGTDQLTPAIDSLMGHDPVLGQGIFYSQHMREWFWTRPLGGWALNEASTDGPNLVTITDGVTVVSTAHGLTAPSEGPRDNAPVNDGSVVRVN</sequence>
<accession>A0A0F9DBV9</accession>
<organism evidence="2">
    <name type="scientific">marine sediment metagenome</name>
    <dbReference type="NCBI Taxonomy" id="412755"/>
    <lineage>
        <taxon>unclassified sequences</taxon>
        <taxon>metagenomes</taxon>
        <taxon>ecological metagenomes</taxon>
    </lineage>
</organism>
<feature type="region of interest" description="Disordered" evidence="1">
    <location>
        <begin position="453"/>
        <end position="476"/>
    </location>
</feature>
<gene>
    <name evidence="2" type="ORF">LCGC14_2564710</name>
</gene>
<comment type="caution">
    <text evidence="2">The sequence shown here is derived from an EMBL/GenBank/DDBJ whole genome shotgun (WGS) entry which is preliminary data.</text>
</comment>
<protein>
    <submittedName>
        <fullName evidence="2">Uncharacterized protein</fullName>
    </submittedName>
</protein>
<dbReference type="Gene3D" id="2.60.120.260">
    <property type="entry name" value="Galactose-binding domain-like"/>
    <property type="match status" value="1"/>
</dbReference>